<keyword evidence="1" id="KW-0808">Transferase</keyword>
<name>A0A501VQG9_9BACT</name>
<organism evidence="1 2">
    <name type="scientific">Pontibacter mangrovi</name>
    <dbReference type="NCBI Taxonomy" id="2589816"/>
    <lineage>
        <taxon>Bacteria</taxon>
        <taxon>Pseudomonadati</taxon>
        <taxon>Bacteroidota</taxon>
        <taxon>Cytophagia</taxon>
        <taxon>Cytophagales</taxon>
        <taxon>Hymenobacteraceae</taxon>
        <taxon>Pontibacter</taxon>
    </lineage>
</organism>
<dbReference type="GO" id="GO:0016740">
    <property type="term" value="F:transferase activity"/>
    <property type="evidence" value="ECO:0007669"/>
    <property type="project" value="UniProtKB-KW"/>
</dbReference>
<evidence type="ECO:0000313" key="1">
    <source>
        <dbReference type="EMBL" id="TPE39983.1"/>
    </source>
</evidence>
<comment type="caution">
    <text evidence="1">The sequence shown here is derived from an EMBL/GenBank/DDBJ whole genome shotgun (WGS) entry which is preliminary data.</text>
</comment>
<dbReference type="OrthoDB" id="9813214at2"/>
<dbReference type="Gene3D" id="3.40.50.2000">
    <property type="entry name" value="Glycogen Phosphorylase B"/>
    <property type="match status" value="1"/>
</dbReference>
<evidence type="ECO:0000313" key="2">
    <source>
        <dbReference type="Proteomes" id="UP000316727"/>
    </source>
</evidence>
<protein>
    <submittedName>
        <fullName evidence="1">Glycosyltransferase family 4 protein</fullName>
    </submittedName>
</protein>
<dbReference type="AlphaFoldDB" id="A0A501VQG9"/>
<sequence>MRAFNFYKSDDVSNVRLQKYFRIFSDHRVPFRLYGWQRSEESLKFDFNESAHYLIRGGGYGNKKKLVMKYIGFTANLLLFIIKNYKKIQNIENIAVNFDTALVFFVTKPFTKVPYIYEVHDSFALSYSMPSFLKKILMKIDAHIMKNAKYVIHVDKNRILDHKHNNIIIYNSPQDYFSGKFEKRELNHSFAVIGNISEGRGILSILAFAKDNPRVNFTLIGKFYNLSLKQDFVKLNNITYYDYLPQAELFKKILHCCGIFSLYDPALEINRLAASNKVYDAMMLGIPVITNPEVQNSNFIVSEEIGLTVNYNYDESWGRLKCDSFIEVSKRLGTNGRRLFEKEFEFKKMVEVSLLNNIK</sequence>
<gene>
    <name evidence="1" type="ORF">FJM65_20445</name>
</gene>
<dbReference type="Proteomes" id="UP000316727">
    <property type="component" value="Unassembled WGS sequence"/>
</dbReference>
<reference evidence="1 2" key="1">
    <citation type="submission" date="2019-06" db="EMBL/GenBank/DDBJ databases">
        <title>A novel bacterium of genus Pontibacter, isolated from marine sediment.</title>
        <authorList>
            <person name="Huang H."/>
            <person name="Mo K."/>
            <person name="Hu Y."/>
        </authorList>
    </citation>
    <scope>NUCLEOTIDE SEQUENCE [LARGE SCALE GENOMIC DNA]</scope>
    <source>
        <strain evidence="1 2">HB172049</strain>
    </source>
</reference>
<keyword evidence="2" id="KW-1185">Reference proteome</keyword>
<dbReference type="EMBL" id="VFRQ01000019">
    <property type="protein sequence ID" value="TPE39983.1"/>
    <property type="molecule type" value="Genomic_DNA"/>
</dbReference>
<accession>A0A501VQG9</accession>
<dbReference type="RefSeq" id="WP_140624106.1">
    <property type="nucleotide sequence ID" value="NZ_VFRQ01000019.1"/>
</dbReference>
<proteinExistence type="predicted"/>
<dbReference type="SUPFAM" id="SSF53756">
    <property type="entry name" value="UDP-Glycosyltransferase/glycogen phosphorylase"/>
    <property type="match status" value="1"/>
</dbReference>